<dbReference type="AlphaFoldDB" id="A0A8J2RMP2"/>
<protein>
    <submittedName>
        <fullName evidence="6">Uncharacterized protein</fullName>
    </submittedName>
</protein>
<keyword evidence="2" id="KW-0853">WD repeat</keyword>
<dbReference type="Proteomes" id="UP000789390">
    <property type="component" value="Unassembled WGS sequence"/>
</dbReference>
<name>A0A8J2RMP2_9CRUS</name>
<dbReference type="InterPro" id="IPR045183">
    <property type="entry name" value="Ebi-like"/>
</dbReference>
<evidence type="ECO:0000313" key="6">
    <source>
        <dbReference type="EMBL" id="CAH0105431.1"/>
    </source>
</evidence>
<keyword evidence="3" id="KW-0677">Repeat</keyword>
<reference evidence="6" key="1">
    <citation type="submission" date="2021-11" db="EMBL/GenBank/DDBJ databases">
        <authorList>
            <person name="Schell T."/>
        </authorList>
    </citation>
    <scope>NUCLEOTIDE SEQUENCE</scope>
    <source>
        <strain evidence="6">M5</strain>
    </source>
</reference>
<evidence type="ECO:0000256" key="2">
    <source>
        <dbReference type="ARBA" id="ARBA00022574"/>
    </source>
</evidence>
<dbReference type="SMART" id="SM00320">
    <property type="entry name" value="WD40"/>
    <property type="match status" value="2"/>
</dbReference>
<dbReference type="PANTHER" id="PTHR22846:SF2">
    <property type="entry name" value="F-BOX-LIKE_WD REPEAT-CONTAINING PROTEIN EBI"/>
    <property type="match status" value="1"/>
</dbReference>
<evidence type="ECO:0000256" key="5">
    <source>
        <dbReference type="ARBA" id="ARBA00025741"/>
    </source>
</evidence>
<accession>A0A8J2RMP2</accession>
<dbReference type="GO" id="GO:0003714">
    <property type="term" value="F:transcription corepressor activity"/>
    <property type="evidence" value="ECO:0007669"/>
    <property type="project" value="InterPro"/>
</dbReference>
<dbReference type="SUPFAM" id="SSF50978">
    <property type="entry name" value="WD40 repeat-like"/>
    <property type="match status" value="1"/>
</dbReference>
<comment type="caution">
    <text evidence="6">The sequence shown here is derived from an EMBL/GenBank/DDBJ whole genome shotgun (WGS) entry which is preliminary data.</text>
</comment>
<evidence type="ECO:0000256" key="3">
    <source>
        <dbReference type="ARBA" id="ARBA00022737"/>
    </source>
</evidence>
<keyword evidence="4" id="KW-0539">Nucleus</keyword>
<proteinExistence type="inferred from homology"/>
<comment type="similarity">
    <text evidence="5">Belongs to the WD repeat EBI family.</text>
</comment>
<dbReference type="OrthoDB" id="10261640at2759"/>
<organism evidence="6 7">
    <name type="scientific">Daphnia galeata</name>
    <dbReference type="NCBI Taxonomy" id="27404"/>
    <lineage>
        <taxon>Eukaryota</taxon>
        <taxon>Metazoa</taxon>
        <taxon>Ecdysozoa</taxon>
        <taxon>Arthropoda</taxon>
        <taxon>Crustacea</taxon>
        <taxon>Branchiopoda</taxon>
        <taxon>Diplostraca</taxon>
        <taxon>Cladocera</taxon>
        <taxon>Anomopoda</taxon>
        <taxon>Daphniidae</taxon>
        <taxon>Daphnia</taxon>
    </lineage>
</organism>
<gene>
    <name evidence="6" type="ORF">DGAL_LOCUS8454</name>
</gene>
<sequence>MKVKWVSKSEIALGLDSGTIKIYQIDENQPRVVRDMKWSDETQYLVSSSWDNTIRIRFVDHLNVEPIHGTQVNSTCYIYSLACCKPTNEKTHTESDRSVGLTGSISIWNPLERDEFKKLRLLQKHKFSVFSLAFSPDGHLLASSDAIEIIIWSTEIHVFESVEETFKRKRTN</sequence>
<dbReference type="PANTHER" id="PTHR22846">
    <property type="entry name" value="WD40 REPEAT PROTEIN"/>
    <property type="match status" value="1"/>
</dbReference>
<evidence type="ECO:0000313" key="7">
    <source>
        <dbReference type="Proteomes" id="UP000789390"/>
    </source>
</evidence>
<dbReference type="InterPro" id="IPR036322">
    <property type="entry name" value="WD40_repeat_dom_sf"/>
</dbReference>
<dbReference type="InterPro" id="IPR001680">
    <property type="entry name" value="WD40_rpt"/>
</dbReference>
<evidence type="ECO:0000256" key="4">
    <source>
        <dbReference type="ARBA" id="ARBA00023242"/>
    </source>
</evidence>
<dbReference type="GO" id="GO:0006357">
    <property type="term" value="P:regulation of transcription by RNA polymerase II"/>
    <property type="evidence" value="ECO:0007669"/>
    <property type="project" value="TreeGrafter"/>
</dbReference>
<dbReference type="Gene3D" id="2.130.10.10">
    <property type="entry name" value="YVTN repeat-like/Quinoprotein amine dehydrogenase"/>
    <property type="match status" value="2"/>
</dbReference>
<dbReference type="InterPro" id="IPR015943">
    <property type="entry name" value="WD40/YVTN_repeat-like_dom_sf"/>
</dbReference>
<evidence type="ECO:0000256" key="1">
    <source>
        <dbReference type="ARBA" id="ARBA00004123"/>
    </source>
</evidence>
<dbReference type="Pfam" id="PF00400">
    <property type="entry name" value="WD40"/>
    <property type="match status" value="2"/>
</dbReference>
<keyword evidence="7" id="KW-1185">Reference proteome</keyword>
<dbReference type="EMBL" id="CAKKLH010000186">
    <property type="protein sequence ID" value="CAH0105431.1"/>
    <property type="molecule type" value="Genomic_DNA"/>
</dbReference>
<comment type="subcellular location">
    <subcellularLocation>
        <location evidence="1">Nucleus</location>
    </subcellularLocation>
</comment>
<dbReference type="GO" id="GO:0000118">
    <property type="term" value="C:histone deacetylase complex"/>
    <property type="evidence" value="ECO:0007669"/>
    <property type="project" value="TreeGrafter"/>
</dbReference>